<evidence type="ECO:0000313" key="1">
    <source>
        <dbReference type="EMBL" id="ESZ98626.1"/>
    </source>
</evidence>
<sequence length="525" mass="60335">MPCHLKQITRLASTTKLSSILEPTILNIGTPSQVSIPRLIYSTAWKGEKTNILVYQAIKMGYRGIETGAEPLKYEEKLVGDGIRKAINEGFVERKDLYIQTTFTSPEGQGFHSVQKNERGDGILENVMKKMPYSVSAPISQQIHDSIASSLQNLKASRSEKDPYIDCVVFLSPHSTREEYKKSWDILSIYVPHPIRSLGVARRSGTKGIGGDDSISDRIPGNKKSIVPSVYMNRYINHREKDIGFGLRHHSERDMVFQSFWEKDSMTNIVTNPLMLEVRSILKELGYQEENSGKLGKYALLLAMRLREFAILDTSTNIRKMEYIMQALKALERWRKGEDRETCGAGEELKKRWERVEIEAKMYFQFNELQCKEESVWVDERRRQDGDLNVVAESALDSANIYSPIRSIWPPTSSLQGSEDVAIVKSKSRDMLRWTQGGHELDGQTTLQDTDEQEHGVKKIEDTDAEYLRVDKNKARHRRHMSERKDLLHQGYSPSFIVEKIKEQRLQGKEARLKIRLKKLNRGRK</sequence>
<dbReference type="STRING" id="1432307.W9CRY0"/>
<comment type="caution">
    <text evidence="1">The sequence shown here is derived from an EMBL/GenBank/DDBJ whole genome shotgun (WGS) entry which is preliminary data.</text>
</comment>
<evidence type="ECO:0000313" key="2">
    <source>
        <dbReference type="Proteomes" id="UP000019487"/>
    </source>
</evidence>
<name>W9CRY0_SCLBF</name>
<accession>W9CRY0</accession>
<dbReference type="Gene3D" id="3.20.20.100">
    <property type="entry name" value="NADP-dependent oxidoreductase domain"/>
    <property type="match status" value="1"/>
</dbReference>
<keyword evidence="2" id="KW-1185">Reference proteome</keyword>
<dbReference type="EMBL" id="AYSA01000038">
    <property type="protein sequence ID" value="ESZ98626.1"/>
    <property type="molecule type" value="Genomic_DNA"/>
</dbReference>
<reference evidence="1 2" key="1">
    <citation type="journal article" date="2014" name="Genome Announc.">
        <title>Draft genome sequence of Sclerotinia borealis, a psychrophilic plant pathogenic fungus.</title>
        <authorList>
            <person name="Mardanov A.V."/>
            <person name="Beletsky A.V."/>
            <person name="Kadnikov V.V."/>
            <person name="Ignatov A.N."/>
            <person name="Ravin N.V."/>
        </authorList>
    </citation>
    <scope>NUCLEOTIDE SEQUENCE [LARGE SCALE GENOMIC DNA]</scope>
    <source>
        <strain evidence="2">F-4157</strain>
    </source>
</reference>
<organism evidence="1 2">
    <name type="scientific">Sclerotinia borealis (strain F-4128)</name>
    <dbReference type="NCBI Taxonomy" id="1432307"/>
    <lineage>
        <taxon>Eukaryota</taxon>
        <taxon>Fungi</taxon>
        <taxon>Dikarya</taxon>
        <taxon>Ascomycota</taxon>
        <taxon>Pezizomycotina</taxon>
        <taxon>Leotiomycetes</taxon>
        <taxon>Helotiales</taxon>
        <taxon>Sclerotiniaceae</taxon>
        <taxon>Sclerotinia</taxon>
    </lineage>
</organism>
<evidence type="ECO:0008006" key="3">
    <source>
        <dbReference type="Google" id="ProtNLM"/>
    </source>
</evidence>
<gene>
    <name evidence="1" type="ORF">SBOR_0996</name>
</gene>
<dbReference type="AlphaFoldDB" id="W9CRY0"/>
<dbReference type="HOGENOM" id="CLU_518911_0_0_1"/>
<dbReference type="SUPFAM" id="SSF51430">
    <property type="entry name" value="NAD(P)-linked oxidoreductase"/>
    <property type="match status" value="1"/>
</dbReference>
<dbReference type="Proteomes" id="UP000019487">
    <property type="component" value="Unassembled WGS sequence"/>
</dbReference>
<dbReference type="InterPro" id="IPR036812">
    <property type="entry name" value="NAD(P)_OxRdtase_dom_sf"/>
</dbReference>
<dbReference type="OrthoDB" id="5357513at2759"/>
<protein>
    <recommendedName>
        <fullName evidence="3">NADP-dependent oxidoreductase domain-containing protein</fullName>
    </recommendedName>
</protein>
<proteinExistence type="predicted"/>